<sequence length="124" mass="13980">MERPLGFVAQGESSSLVCRLRKSLYGLKKSPRAWFVYVNDIVLTGSDHHGISQIKQHLCHHFQTKDLGKLRYFLGIELAQSTNGIVISQRKYALDILEETTLMNSKPVDTPMDPNAKLLPKAQT</sequence>
<proteinExistence type="predicted"/>
<dbReference type="SUPFAM" id="SSF56672">
    <property type="entry name" value="DNA/RNA polymerases"/>
    <property type="match status" value="1"/>
</dbReference>
<dbReference type="Gramene" id="C.cajan_39319.t">
    <property type="protein sequence ID" value="C.cajan_39319.t"/>
    <property type="gene ID" value="C.cajan_39319"/>
</dbReference>
<dbReference type="Proteomes" id="UP000075243">
    <property type="component" value="Unassembled WGS sequence"/>
</dbReference>
<dbReference type="EMBL" id="KQ484133">
    <property type="protein sequence ID" value="KYP37164.1"/>
    <property type="molecule type" value="Genomic_DNA"/>
</dbReference>
<dbReference type="AlphaFoldDB" id="A0A151R3J8"/>
<evidence type="ECO:0000313" key="3">
    <source>
        <dbReference type="EMBL" id="KYP37164.1"/>
    </source>
</evidence>
<name>A0A151R3J8_CAJCA</name>
<dbReference type="InterPro" id="IPR013103">
    <property type="entry name" value="RVT_2"/>
</dbReference>
<keyword evidence="4" id="KW-1185">Reference proteome</keyword>
<organism evidence="3 4">
    <name type="scientific">Cajanus cajan</name>
    <name type="common">Pigeon pea</name>
    <name type="synonym">Cajanus indicus</name>
    <dbReference type="NCBI Taxonomy" id="3821"/>
    <lineage>
        <taxon>Eukaryota</taxon>
        <taxon>Viridiplantae</taxon>
        <taxon>Streptophyta</taxon>
        <taxon>Embryophyta</taxon>
        <taxon>Tracheophyta</taxon>
        <taxon>Spermatophyta</taxon>
        <taxon>Magnoliopsida</taxon>
        <taxon>eudicotyledons</taxon>
        <taxon>Gunneridae</taxon>
        <taxon>Pentapetalae</taxon>
        <taxon>rosids</taxon>
        <taxon>fabids</taxon>
        <taxon>Fabales</taxon>
        <taxon>Fabaceae</taxon>
        <taxon>Papilionoideae</taxon>
        <taxon>50 kb inversion clade</taxon>
        <taxon>NPAAA clade</taxon>
        <taxon>indigoferoid/millettioid clade</taxon>
        <taxon>Phaseoleae</taxon>
        <taxon>Cajanus</taxon>
    </lineage>
</organism>
<accession>A0A151R3J8</accession>
<reference evidence="3" key="1">
    <citation type="journal article" date="2012" name="Nat. Biotechnol.">
        <title>Draft genome sequence of pigeonpea (Cajanus cajan), an orphan legume crop of resource-poor farmers.</title>
        <authorList>
            <person name="Varshney R.K."/>
            <person name="Chen W."/>
            <person name="Li Y."/>
            <person name="Bharti A.K."/>
            <person name="Saxena R.K."/>
            <person name="Schlueter J.A."/>
            <person name="Donoghue M.T."/>
            <person name="Azam S."/>
            <person name="Fan G."/>
            <person name="Whaley A.M."/>
            <person name="Farmer A.D."/>
            <person name="Sheridan J."/>
            <person name="Iwata A."/>
            <person name="Tuteja R."/>
            <person name="Penmetsa R.V."/>
            <person name="Wu W."/>
            <person name="Upadhyaya H.D."/>
            <person name="Yang S.P."/>
            <person name="Shah T."/>
            <person name="Saxena K.B."/>
            <person name="Michael T."/>
            <person name="McCombie W.R."/>
            <person name="Yang B."/>
            <person name="Zhang G."/>
            <person name="Yang H."/>
            <person name="Wang J."/>
            <person name="Spillane C."/>
            <person name="Cook D.R."/>
            <person name="May G.D."/>
            <person name="Xu X."/>
            <person name="Jackson S.A."/>
        </authorList>
    </citation>
    <scope>NUCLEOTIDE SEQUENCE [LARGE SCALE GENOMIC DNA]</scope>
</reference>
<evidence type="ECO:0000313" key="4">
    <source>
        <dbReference type="Proteomes" id="UP000075243"/>
    </source>
</evidence>
<gene>
    <name evidence="3" type="ORF">KK1_041651</name>
</gene>
<dbReference type="Pfam" id="PF07727">
    <property type="entry name" value="RVT_2"/>
    <property type="match status" value="1"/>
</dbReference>
<protein>
    <submittedName>
        <fullName evidence="3">Retrovirus-related Pol polyprotein from transposon TNT 1-94</fullName>
    </submittedName>
</protein>
<dbReference type="InterPro" id="IPR043502">
    <property type="entry name" value="DNA/RNA_pol_sf"/>
</dbReference>
<feature type="domain" description="Reverse transcriptase Ty1/copia-type" evidence="2">
    <location>
        <begin position="36"/>
        <end position="113"/>
    </location>
</feature>
<evidence type="ECO:0000256" key="1">
    <source>
        <dbReference type="SAM" id="MobiDB-lite"/>
    </source>
</evidence>
<feature type="region of interest" description="Disordered" evidence="1">
    <location>
        <begin position="105"/>
        <end position="124"/>
    </location>
</feature>
<evidence type="ECO:0000259" key="2">
    <source>
        <dbReference type="Pfam" id="PF07727"/>
    </source>
</evidence>